<accession>A0ABU2MXP2</accession>
<reference evidence="2" key="1">
    <citation type="submission" date="2023-07" db="EMBL/GenBank/DDBJ databases">
        <title>30 novel species of actinomycetes from the DSMZ collection.</title>
        <authorList>
            <person name="Nouioui I."/>
        </authorList>
    </citation>
    <scope>NUCLEOTIDE SEQUENCE [LARGE SCALE GENOMIC DNA]</scope>
    <source>
        <strain evidence="2">DSM 44938</strain>
    </source>
</reference>
<dbReference type="EMBL" id="JAVREL010000020">
    <property type="protein sequence ID" value="MDT0346412.1"/>
    <property type="molecule type" value="Genomic_DNA"/>
</dbReference>
<dbReference type="RefSeq" id="WP_311707538.1">
    <property type="nucleotide sequence ID" value="NZ_JAVREL010000020.1"/>
</dbReference>
<keyword evidence="2" id="KW-1185">Reference proteome</keyword>
<dbReference type="SUPFAM" id="SSF51197">
    <property type="entry name" value="Clavaminate synthase-like"/>
    <property type="match status" value="1"/>
</dbReference>
<evidence type="ECO:0000313" key="2">
    <source>
        <dbReference type="Proteomes" id="UP001183246"/>
    </source>
</evidence>
<proteinExistence type="predicted"/>
<gene>
    <name evidence="1" type="ORF">RM590_28065</name>
</gene>
<comment type="caution">
    <text evidence="1">The sequence shown here is derived from an EMBL/GenBank/DDBJ whole genome shotgun (WGS) entry which is preliminary data.</text>
</comment>
<sequence length="199" mass="22817">MEKFTRRHYDVREIPIAELVRKTLGVPDLEGLDASDKVHTVETDQSTHYHKLFYDNLDSFLPTYRKLAAALLGSDADRFYIQRVPTFRVHLRNSVAVGSWHRDSDFGHDPSETNYWVPMTRAYGNNTVWIEGEPVSAEYGDVIEFDGANLWHGNVVNDTETSRVSMDFRTIPRASYRPSEKRSASAGVPFTLGEYWDVL</sequence>
<dbReference type="Proteomes" id="UP001183246">
    <property type="component" value="Unassembled WGS sequence"/>
</dbReference>
<evidence type="ECO:0000313" key="1">
    <source>
        <dbReference type="EMBL" id="MDT0346412.1"/>
    </source>
</evidence>
<protein>
    <submittedName>
        <fullName evidence="1">Streptomycin biosynthesis protein StrG</fullName>
    </submittedName>
</protein>
<organism evidence="1 2">
    <name type="scientific">Streptomyces litchfieldiae</name>
    <dbReference type="NCBI Taxonomy" id="3075543"/>
    <lineage>
        <taxon>Bacteria</taxon>
        <taxon>Bacillati</taxon>
        <taxon>Actinomycetota</taxon>
        <taxon>Actinomycetes</taxon>
        <taxon>Kitasatosporales</taxon>
        <taxon>Streptomycetaceae</taxon>
        <taxon>Streptomyces</taxon>
    </lineage>
</organism>
<dbReference type="Gene3D" id="2.60.120.620">
    <property type="entry name" value="q2cbj1_9rhob like domain"/>
    <property type="match status" value="1"/>
</dbReference>
<name>A0ABU2MXP2_9ACTN</name>